<gene>
    <name evidence="2" type="ORF">Pfra01_001373100</name>
</gene>
<dbReference type="EMBL" id="BSXT01001413">
    <property type="protein sequence ID" value="GMF42235.1"/>
    <property type="molecule type" value="Genomic_DNA"/>
</dbReference>
<keyword evidence="3" id="KW-1185">Reference proteome</keyword>
<evidence type="ECO:0000259" key="1">
    <source>
        <dbReference type="Pfam" id="PF07727"/>
    </source>
</evidence>
<evidence type="ECO:0000313" key="3">
    <source>
        <dbReference type="Proteomes" id="UP001165121"/>
    </source>
</evidence>
<sequence length="124" mass="13967">MGFKSNEVDPCVYTRDDNEQRYVVCLYVDDMLIASRVQDVIISVKAQIAEKLKIKELGHARFILGVEIDYNMEDRKLGICQQLVTCSDADCAGNRDGQGSVSDMIVMTCGMEVESSKDFRPKFD</sequence>
<name>A0A9W7CT98_9STRA</name>
<reference evidence="2" key="1">
    <citation type="submission" date="2023-04" db="EMBL/GenBank/DDBJ databases">
        <title>Phytophthora fragariaefolia NBRC 109709.</title>
        <authorList>
            <person name="Ichikawa N."/>
            <person name="Sato H."/>
            <person name="Tonouchi N."/>
        </authorList>
    </citation>
    <scope>NUCLEOTIDE SEQUENCE</scope>
    <source>
        <strain evidence="2">NBRC 109709</strain>
    </source>
</reference>
<feature type="domain" description="Reverse transcriptase Ty1/copia-type" evidence="1">
    <location>
        <begin position="2"/>
        <end position="76"/>
    </location>
</feature>
<evidence type="ECO:0000313" key="2">
    <source>
        <dbReference type="EMBL" id="GMF42235.1"/>
    </source>
</evidence>
<dbReference type="InterPro" id="IPR013103">
    <property type="entry name" value="RVT_2"/>
</dbReference>
<dbReference type="Proteomes" id="UP001165121">
    <property type="component" value="Unassembled WGS sequence"/>
</dbReference>
<protein>
    <submittedName>
        <fullName evidence="2">Unnamed protein product</fullName>
    </submittedName>
</protein>
<dbReference type="OrthoDB" id="122042at2759"/>
<accession>A0A9W7CT98</accession>
<comment type="caution">
    <text evidence="2">The sequence shown here is derived from an EMBL/GenBank/DDBJ whole genome shotgun (WGS) entry which is preliminary data.</text>
</comment>
<organism evidence="2 3">
    <name type="scientific">Phytophthora fragariaefolia</name>
    <dbReference type="NCBI Taxonomy" id="1490495"/>
    <lineage>
        <taxon>Eukaryota</taxon>
        <taxon>Sar</taxon>
        <taxon>Stramenopiles</taxon>
        <taxon>Oomycota</taxon>
        <taxon>Peronosporomycetes</taxon>
        <taxon>Peronosporales</taxon>
        <taxon>Peronosporaceae</taxon>
        <taxon>Phytophthora</taxon>
    </lineage>
</organism>
<proteinExistence type="predicted"/>
<dbReference type="AlphaFoldDB" id="A0A9W7CT98"/>
<dbReference type="Pfam" id="PF07727">
    <property type="entry name" value="RVT_2"/>
    <property type="match status" value="1"/>
</dbReference>